<evidence type="ECO:0000259" key="3">
    <source>
        <dbReference type="PROSITE" id="PS50110"/>
    </source>
</evidence>
<dbReference type="EMBL" id="JAMPKM010000006">
    <property type="protein sequence ID" value="MEP0817970.1"/>
    <property type="molecule type" value="Genomic_DNA"/>
</dbReference>
<evidence type="ECO:0000256" key="1">
    <source>
        <dbReference type="PROSITE-ProRule" id="PRU00169"/>
    </source>
</evidence>
<dbReference type="PROSITE" id="PS50110">
    <property type="entry name" value="RESPONSE_REGULATORY"/>
    <property type="match status" value="1"/>
</dbReference>
<reference evidence="4 5" key="1">
    <citation type="submission" date="2022-04" db="EMBL/GenBank/DDBJ databases">
        <title>Positive selection, recombination, and allopatry shape intraspecific diversity of widespread and dominant cyanobacteria.</title>
        <authorList>
            <person name="Wei J."/>
            <person name="Shu W."/>
            <person name="Hu C."/>
        </authorList>
    </citation>
    <scope>NUCLEOTIDE SEQUENCE [LARGE SCALE GENOMIC DNA]</scope>
    <source>
        <strain evidence="4 5">GB2-A4</strain>
    </source>
</reference>
<sequence>MLLKESNGAQSSTQDSSPIILVVEPDDETRPLLKHNLKHQGYRVIIALDV</sequence>
<dbReference type="Proteomes" id="UP001464891">
    <property type="component" value="Unassembled WGS sequence"/>
</dbReference>
<accession>A0ABV0JA30</accession>
<name>A0ABV0JA30_9CYAN</name>
<organism evidence="4 5">
    <name type="scientific">Trichocoleus desertorum GB2-A4</name>
    <dbReference type="NCBI Taxonomy" id="2933944"/>
    <lineage>
        <taxon>Bacteria</taxon>
        <taxon>Bacillati</taxon>
        <taxon>Cyanobacteriota</taxon>
        <taxon>Cyanophyceae</taxon>
        <taxon>Leptolyngbyales</taxon>
        <taxon>Trichocoleusaceae</taxon>
        <taxon>Trichocoleus</taxon>
    </lineage>
</organism>
<dbReference type="RefSeq" id="WP_190435042.1">
    <property type="nucleotide sequence ID" value="NZ_JAMPKM010000006.1"/>
</dbReference>
<feature type="domain" description="Response regulatory" evidence="3">
    <location>
        <begin position="19"/>
        <end position="50"/>
    </location>
</feature>
<feature type="region of interest" description="Disordered" evidence="2">
    <location>
        <begin position="1"/>
        <end position="20"/>
    </location>
</feature>
<evidence type="ECO:0000256" key="2">
    <source>
        <dbReference type="SAM" id="MobiDB-lite"/>
    </source>
</evidence>
<feature type="compositionally biased region" description="Polar residues" evidence="2">
    <location>
        <begin position="7"/>
        <end position="17"/>
    </location>
</feature>
<comment type="caution">
    <text evidence="4">The sequence shown here is derived from an EMBL/GenBank/DDBJ whole genome shotgun (WGS) entry which is preliminary data.</text>
</comment>
<evidence type="ECO:0000313" key="4">
    <source>
        <dbReference type="EMBL" id="MEP0817970.1"/>
    </source>
</evidence>
<keyword evidence="5" id="KW-1185">Reference proteome</keyword>
<comment type="caution">
    <text evidence="1">Lacks conserved residue(s) required for the propagation of feature annotation.</text>
</comment>
<dbReference type="InterPro" id="IPR001789">
    <property type="entry name" value="Sig_transdc_resp-reg_receiver"/>
</dbReference>
<proteinExistence type="predicted"/>
<protein>
    <recommendedName>
        <fullName evidence="3">Response regulatory domain-containing protein</fullName>
    </recommendedName>
</protein>
<gene>
    <name evidence="4" type="ORF">NC998_12775</name>
</gene>
<evidence type="ECO:0000313" key="5">
    <source>
        <dbReference type="Proteomes" id="UP001464891"/>
    </source>
</evidence>